<reference evidence="5" key="2">
    <citation type="submission" date="2025-09" db="UniProtKB">
        <authorList>
            <consortium name="Ensembl"/>
        </authorList>
    </citation>
    <scope>IDENTIFICATION</scope>
</reference>
<reference evidence="5" key="1">
    <citation type="submission" date="2025-08" db="UniProtKB">
        <authorList>
            <consortium name="Ensembl"/>
        </authorList>
    </citation>
    <scope>IDENTIFICATION</scope>
</reference>
<proteinExistence type="predicted"/>
<dbReference type="SMART" id="SM00020">
    <property type="entry name" value="Tryp_SPc"/>
    <property type="match status" value="1"/>
</dbReference>
<dbReference type="Ensembl" id="ENSEBUT00000016291.1">
    <property type="protein sequence ID" value="ENSEBUP00000015715.1"/>
    <property type="gene ID" value="ENSEBUG00000009898.1"/>
</dbReference>
<evidence type="ECO:0000313" key="5">
    <source>
        <dbReference type="Ensembl" id="ENSEBUP00000015715.1"/>
    </source>
</evidence>
<dbReference type="FunFam" id="2.40.10.10:FF:000068">
    <property type="entry name" value="transmembrane protease serine 2"/>
    <property type="match status" value="1"/>
</dbReference>
<sequence>MQAESRQMFGPRIVRGNHCLPGHCPWQVLLAKRRNGQPFCGGALVNERWVLTADHCIRDGDHRSLMADYLILGDYNIFRQEEHEQKIPICQIIRFKPPHGAVRNDYDVALIELAHPANFSDYVLPICLPPPDSKHDGTPLLTPGGLSTISGWGQLHEDAVGSRILQVSGSLLNPISSPNTVFWALIIQFNNNI</sequence>
<organism evidence="5 6">
    <name type="scientific">Eptatretus burgeri</name>
    <name type="common">Inshore hagfish</name>
    <dbReference type="NCBI Taxonomy" id="7764"/>
    <lineage>
        <taxon>Eukaryota</taxon>
        <taxon>Metazoa</taxon>
        <taxon>Chordata</taxon>
        <taxon>Craniata</taxon>
        <taxon>Vertebrata</taxon>
        <taxon>Cyclostomata</taxon>
        <taxon>Myxini</taxon>
        <taxon>Myxiniformes</taxon>
        <taxon>Myxinidae</taxon>
        <taxon>Eptatretinae</taxon>
        <taxon>Eptatretus</taxon>
    </lineage>
</organism>
<name>A0A8C4QI19_EPTBU</name>
<keyword evidence="2" id="KW-0378">Hydrolase</keyword>
<keyword evidence="2" id="KW-0720">Serine protease</keyword>
<dbReference type="PANTHER" id="PTHR24252:SF7">
    <property type="entry name" value="HYALIN"/>
    <property type="match status" value="1"/>
</dbReference>
<evidence type="ECO:0000256" key="3">
    <source>
        <dbReference type="ARBA" id="ARBA00023157"/>
    </source>
</evidence>
<evidence type="ECO:0000256" key="1">
    <source>
        <dbReference type="ARBA" id="ARBA00022670"/>
    </source>
</evidence>
<keyword evidence="6" id="KW-1185">Reference proteome</keyword>
<keyword evidence="3" id="KW-1015">Disulfide bond</keyword>
<dbReference type="PRINTS" id="PR00722">
    <property type="entry name" value="CHYMOTRYPSIN"/>
</dbReference>
<dbReference type="Gene3D" id="2.40.10.10">
    <property type="entry name" value="Trypsin-like serine proteases"/>
    <property type="match status" value="1"/>
</dbReference>
<dbReference type="InterPro" id="IPR001314">
    <property type="entry name" value="Peptidase_S1A"/>
</dbReference>
<evidence type="ECO:0000259" key="4">
    <source>
        <dbReference type="PROSITE" id="PS50240"/>
    </source>
</evidence>
<protein>
    <recommendedName>
        <fullName evidence="4">Peptidase S1 domain-containing protein</fullName>
    </recommendedName>
</protein>
<dbReference type="OMA" id="LMADYLI"/>
<dbReference type="PROSITE" id="PS50240">
    <property type="entry name" value="TRYPSIN_DOM"/>
    <property type="match status" value="1"/>
</dbReference>
<evidence type="ECO:0000256" key="2">
    <source>
        <dbReference type="ARBA" id="ARBA00022825"/>
    </source>
</evidence>
<dbReference type="InterPro" id="IPR001254">
    <property type="entry name" value="Trypsin_dom"/>
</dbReference>
<dbReference type="GeneTree" id="ENSGT00940000154474"/>
<dbReference type="InterPro" id="IPR009003">
    <property type="entry name" value="Peptidase_S1_PA"/>
</dbReference>
<dbReference type="SUPFAM" id="SSF50494">
    <property type="entry name" value="Trypsin-like serine proteases"/>
    <property type="match status" value="1"/>
</dbReference>
<dbReference type="PANTHER" id="PTHR24252">
    <property type="entry name" value="ACROSIN-RELATED"/>
    <property type="match status" value="1"/>
</dbReference>
<dbReference type="CDD" id="cd00190">
    <property type="entry name" value="Tryp_SPc"/>
    <property type="match status" value="1"/>
</dbReference>
<dbReference type="Pfam" id="PF00089">
    <property type="entry name" value="Trypsin"/>
    <property type="match status" value="1"/>
</dbReference>
<feature type="domain" description="Peptidase S1" evidence="4">
    <location>
        <begin position="13"/>
        <end position="166"/>
    </location>
</feature>
<accession>A0A8C4QI19</accession>
<evidence type="ECO:0000313" key="6">
    <source>
        <dbReference type="Proteomes" id="UP000694388"/>
    </source>
</evidence>
<dbReference type="GO" id="GO:0004252">
    <property type="term" value="F:serine-type endopeptidase activity"/>
    <property type="evidence" value="ECO:0007669"/>
    <property type="project" value="InterPro"/>
</dbReference>
<dbReference type="Proteomes" id="UP000694388">
    <property type="component" value="Unplaced"/>
</dbReference>
<dbReference type="GO" id="GO:0006508">
    <property type="term" value="P:proteolysis"/>
    <property type="evidence" value="ECO:0007669"/>
    <property type="project" value="UniProtKB-KW"/>
</dbReference>
<dbReference type="AlphaFoldDB" id="A0A8C4QI19"/>
<keyword evidence="1" id="KW-0645">Protease</keyword>
<dbReference type="InterPro" id="IPR043504">
    <property type="entry name" value="Peptidase_S1_PA_chymotrypsin"/>
</dbReference>